<dbReference type="OMA" id="VFCHGGF"/>
<dbReference type="PANTHER" id="PTHR48100">
    <property type="entry name" value="BROAD-SPECIFICITY PHOSPHATASE YOR283W-RELATED"/>
    <property type="match status" value="1"/>
</dbReference>
<dbReference type="Proteomes" id="UP000041254">
    <property type="component" value="Unassembled WGS sequence"/>
</dbReference>
<dbReference type="AlphaFoldDB" id="A0A0G4ET93"/>
<sequence length="274" mass="30687">MLGCRKQTDLQTMRLLLIRHADPEYHGDSITPEGRKQAAALAERLAAEDPPVTRLFSSPMGRARATAEAAAASLGLPLEIEDWTKELVDWPKWMNCDARPGEGGWAIWDIAGELARGSDIPHTHGTQWELLHDGQEIQKLYQNLCERSDEFFRRLGFEREEGSKYRILSSAAKAPHRRSQVAVVCHGGFGLTWLAHLLQLPPVVTYSSFWLAPSSVTTILFEERTKEFAVPRCIGLSDLSHCYKAGLSIPLSRYEKPNVCYDGNRPSGLKANIY</sequence>
<dbReference type="Gene3D" id="3.40.50.1240">
    <property type="entry name" value="Phosphoglycerate mutase-like"/>
    <property type="match status" value="1"/>
</dbReference>
<dbReference type="InterPro" id="IPR050275">
    <property type="entry name" value="PGM_Phosphatase"/>
</dbReference>
<evidence type="ECO:0008006" key="3">
    <source>
        <dbReference type="Google" id="ProtNLM"/>
    </source>
</evidence>
<dbReference type="GO" id="GO:0016791">
    <property type="term" value="F:phosphatase activity"/>
    <property type="evidence" value="ECO:0007669"/>
    <property type="project" value="TreeGrafter"/>
</dbReference>
<dbReference type="OrthoDB" id="354304at2759"/>
<dbReference type="Pfam" id="PF00300">
    <property type="entry name" value="His_Phos_1"/>
    <property type="match status" value="1"/>
</dbReference>
<dbReference type="InterPro" id="IPR029033">
    <property type="entry name" value="His_PPase_superfam"/>
</dbReference>
<dbReference type="InterPro" id="IPR013078">
    <property type="entry name" value="His_Pase_superF_clade-1"/>
</dbReference>
<dbReference type="InParanoid" id="A0A0G4ET93"/>
<gene>
    <name evidence="1" type="ORF">Vbra_13154</name>
</gene>
<evidence type="ECO:0000313" key="1">
    <source>
        <dbReference type="EMBL" id="CEM01524.1"/>
    </source>
</evidence>
<name>A0A0G4ET93_VITBC</name>
<protein>
    <recommendedName>
        <fullName evidence="3">Phosphoglycerate mutase</fullName>
    </recommendedName>
</protein>
<proteinExistence type="predicted"/>
<organism evidence="1 2">
    <name type="scientific">Vitrella brassicaformis (strain CCMP3155)</name>
    <dbReference type="NCBI Taxonomy" id="1169540"/>
    <lineage>
        <taxon>Eukaryota</taxon>
        <taxon>Sar</taxon>
        <taxon>Alveolata</taxon>
        <taxon>Colpodellida</taxon>
        <taxon>Vitrellaceae</taxon>
        <taxon>Vitrella</taxon>
    </lineage>
</organism>
<dbReference type="VEuPathDB" id="CryptoDB:Vbra_13154"/>
<dbReference type="SUPFAM" id="SSF53254">
    <property type="entry name" value="Phosphoglycerate mutase-like"/>
    <property type="match status" value="1"/>
</dbReference>
<accession>A0A0G4ET93</accession>
<evidence type="ECO:0000313" key="2">
    <source>
        <dbReference type="Proteomes" id="UP000041254"/>
    </source>
</evidence>
<dbReference type="SMART" id="SM00855">
    <property type="entry name" value="PGAM"/>
    <property type="match status" value="1"/>
</dbReference>
<reference evidence="1 2" key="1">
    <citation type="submission" date="2014-11" db="EMBL/GenBank/DDBJ databases">
        <authorList>
            <person name="Zhu J."/>
            <person name="Qi W."/>
            <person name="Song R."/>
        </authorList>
    </citation>
    <scope>NUCLEOTIDE SEQUENCE [LARGE SCALE GENOMIC DNA]</scope>
</reference>
<dbReference type="EMBL" id="CDMY01000305">
    <property type="protein sequence ID" value="CEM01524.1"/>
    <property type="molecule type" value="Genomic_DNA"/>
</dbReference>
<keyword evidence="2" id="KW-1185">Reference proteome</keyword>